<dbReference type="Gene3D" id="1.10.260.40">
    <property type="entry name" value="lambda repressor-like DNA-binding domains"/>
    <property type="match status" value="1"/>
</dbReference>
<dbReference type="SUPFAM" id="SSF47413">
    <property type="entry name" value="lambda repressor-like DNA-binding domains"/>
    <property type="match status" value="1"/>
</dbReference>
<dbReference type="InterPro" id="IPR010982">
    <property type="entry name" value="Lambda_DNA-bd_dom_sf"/>
</dbReference>
<sequence>MQSKIPEIMDAHKTSVYELSKITGLSRTTLTPLANSKKLPPKTRIETLQKIAQAFNTSVLQLISDDLKIQLLSDIEIDDGNSATVNQILFKLKYESESKNGCFIVLGHAISPSFNDISSKINNSKDSVNVFASLPVGNMKSRLFLSLNLINYAELIDSYSPINTEVNELITSNELLNRDNDFISKFTNDELENTIHAIVTGYEVNHHSSFSQIIWDNQVNAIPIVDDNQEKHILFSNTANQGNPIYHELTK</sequence>
<evidence type="ECO:0000313" key="2">
    <source>
        <dbReference type="EMBL" id="KZU01288.1"/>
    </source>
</evidence>
<evidence type="ECO:0000313" key="3">
    <source>
        <dbReference type="Proteomes" id="UP000076989"/>
    </source>
</evidence>
<protein>
    <recommendedName>
        <fullName evidence="1">HTH cro/C1-type domain-containing protein</fullName>
    </recommendedName>
</protein>
<comment type="caution">
    <text evidence="2">The sequence shown here is derived from an EMBL/GenBank/DDBJ whole genome shotgun (WGS) entry which is preliminary data.</text>
</comment>
<dbReference type="Pfam" id="PF13443">
    <property type="entry name" value="HTH_26"/>
    <property type="match status" value="1"/>
</dbReference>
<proteinExistence type="predicted"/>
<dbReference type="AlphaFoldDB" id="A0AB34XWW1"/>
<dbReference type="Proteomes" id="UP000076989">
    <property type="component" value="Unassembled WGS sequence"/>
</dbReference>
<dbReference type="PROSITE" id="PS50943">
    <property type="entry name" value="HTH_CROC1"/>
    <property type="match status" value="1"/>
</dbReference>
<dbReference type="EMBL" id="LUWI01000041">
    <property type="protein sequence ID" value="KZU01288.1"/>
    <property type="molecule type" value="Genomic_DNA"/>
</dbReference>
<reference evidence="2 3" key="1">
    <citation type="submission" date="2016-03" db="EMBL/GenBank/DDBJ databases">
        <title>Comparative genomics of 54 Lactobacillus plantarum strains reveals genomic uncoupling from niche constraints.</title>
        <authorList>
            <person name="Martino M.E."/>
        </authorList>
    </citation>
    <scope>NUCLEOTIDE SEQUENCE [LARGE SCALE GENOMIC DNA]</scope>
    <source>
        <strain evidence="2 3">Nizo2260</strain>
    </source>
</reference>
<name>A0AB34XWW1_LACPN</name>
<dbReference type="SMART" id="SM00530">
    <property type="entry name" value="HTH_XRE"/>
    <property type="match status" value="1"/>
</dbReference>
<gene>
    <name evidence="2" type="ORF">Nizo2260_3012</name>
</gene>
<dbReference type="RefSeq" id="WP_063730382.1">
    <property type="nucleotide sequence ID" value="NZ_CAXLJY010000010.1"/>
</dbReference>
<dbReference type="InterPro" id="IPR001387">
    <property type="entry name" value="Cro/C1-type_HTH"/>
</dbReference>
<dbReference type="GO" id="GO:0003677">
    <property type="term" value="F:DNA binding"/>
    <property type="evidence" value="ECO:0007669"/>
    <property type="project" value="InterPro"/>
</dbReference>
<dbReference type="CDD" id="cd00093">
    <property type="entry name" value="HTH_XRE"/>
    <property type="match status" value="1"/>
</dbReference>
<organism evidence="2 3">
    <name type="scientific">Lactiplantibacillus plantarum</name>
    <name type="common">Lactobacillus plantarum</name>
    <dbReference type="NCBI Taxonomy" id="1590"/>
    <lineage>
        <taxon>Bacteria</taxon>
        <taxon>Bacillati</taxon>
        <taxon>Bacillota</taxon>
        <taxon>Bacilli</taxon>
        <taxon>Lactobacillales</taxon>
        <taxon>Lactobacillaceae</taxon>
        <taxon>Lactiplantibacillus</taxon>
    </lineage>
</organism>
<evidence type="ECO:0000259" key="1">
    <source>
        <dbReference type="PROSITE" id="PS50943"/>
    </source>
</evidence>
<feature type="domain" description="HTH cro/C1-type" evidence="1">
    <location>
        <begin position="45"/>
        <end position="62"/>
    </location>
</feature>
<accession>A0AB34XWW1</accession>